<protein>
    <submittedName>
        <fullName evidence="1">Uncharacterized protein</fullName>
    </submittedName>
</protein>
<dbReference type="OrthoDB" id="6472460at2759"/>
<proteinExistence type="predicted"/>
<sequence length="212" mass="23414">MVSFDDVWSSIACPWLSPYHYPSGIVLDVKSRLIRKKYVAPLLGCPTAMFTGPMQPRSDVRWGQRHTNNRSSCGQSSFMQSARHSLGYGPCSSRELQRQLPRCYCPPTSGTWQQVAIVCRCGDSPASRPTSFTGVSIPLVIVSQPMDNTTMHIQLSGNNRLSCTGSKHTDSPPVHLIVQMVSSTHAFCFGSLRFHGIISACELKHRSGKPLF</sequence>
<keyword evidence="2" id="KW-1185">Reference proteome</keyword>
<dbReference type="AlphaFoldDB" id="A0A4Y2BJR4"/>
<accession>A0A4Y2BJR4</accession>
<reference evidence="1 2" key="1">
    <citation type="journal article" date="2019" name="Sci. Rep.">
        <title>Orb-weaving spider Araneus ventricosus genome elucidates the spidroin gene catalogue.</title>
        <authorList>
            <person name="Kono N."/>
            <person name="Nakamura H."/>
            <person name="Ohtoshi R."/>
            <person name="Moran D.A.P."/>
            <person name="Shinohara A."/>
            <person name="Yoshida Y."/>
            <person name="Fujiwara M."/>
            <person name="Mori M."/>
            <person name="Tomita M."/>
            <person name="Arakawa K."/>
        </authorList>
    </citation>
    <scope>NUCLEOTIDE SEQUENCE [LARGE SCALE GENOMIC DNA]</scope>
</reference>
<evidence type="ECO:0000313" key="2">
    <source>
        <dbReference type="Proteomes" id="UP000499080"/>
    </source>
</evidence>
<organism evidence="1 2">
    <name type="scientific">Araneus ventricosus</name>
    <name type="common">Orbweaver spider</name>
    <name type="synonym">Epeira ventricosa</name>
    <dbReference type="NCBI Taxonomy" id="182803"/>
    <lineage>
        <taxon>Eukaryota</taxon>
        <taxon>Metazoa</taxon>
        <taxon>Ecdysozoa</taxon>
        <taxon>Arthropoda</taxon>
        <taxon>Chelicerata</taxon>
        <taxon>Arachnida</taxon>
        <taxon>Araneae</taxon>
        <taxon>Araneomorphae</taxon>
        <taxon>Entelegynae</taxon>
        <taxon>Araneoidea</taxon>
        <taxon>Araneidae</taxon>
        <taxon>Araneus</taxon>
    </lineage>
</organism>
<dbReference type="EMBL" id="BGPR01000085">
    <property type="protein sequence ID" value="GBL92298.1"/>
    <property type="molecule type" value="Genomic_DNA"/>
</dbReference>
<name>A0A4Y2BJR4_ARAVE</name>
<gene>
    <name evidence="1" type="ORF">AVEN_35845_1</name>
</gene>
<comment type="caution">
    <text evidence="1">The sequence shown here is derived from an EMBL/GenBank/DDBJ whole genome shotgun (WGS) entry which is preliminary data.</text>
</comment>
<evidence type="ECO:0000313" key="1">
    <source>
        <dbReference type="EMBL" id="GBL92298.1"/>
    </source>
</evidence>
<dbReference type="Proteomes" id="UP000499080">
    <property type="component" value="Unassembled WGS sequence"/>
</dbReference>